<sequence length="252" mass="28793">MTEYILKEAPTRNEHDAIIDLTFKVWNDDSITSIIRINHGPFLGDSPADLEATISIDKERAWNRHINDPASHKPFVVHIPTGEVVGSIAWKIYTSAPFPKVLSRVQLPWWPESDQEGKECAEEIVNQCFYPRASWMNRPMATMDDTTVRQDHQRKGVGQLLVNWGVQKADELGIECFVEATDAGRMLYQKFAFKTLMKVLVDAENGSKERHEMIKKLAPQPVQYWAMWRPKGGVLKDGAPQTLWETIAAYEQ</sequence>
<dbReference type="OrthoDB" id="2115692at2759"/>
<accession>A0A1L7XR44</accession>
<evidence type="ECO:0000259" key="1">
    <source>
        <dbReference type="PROSITE" id="PS51186"/>
    </source>
</evidence>
<dbReference type="CDD" id="cd04301">
    <property type="entry name" value="NAT_SF"/>
    <property type="match status" value="1"/>
</dbReference>
<organism evidence="2 3">
    <name type="scientific">Phialocephala subalpina</name>
    <dbReference type="NCBI Taxonomy" id="576137"/>
    <lineage>
        <taxon>Eukaryota</taxon>
        <taxon>Fungi</taxon>
        <taxon>Dikarya</taxon>
        <taxon>Ascomycota</taxon>
        <taxon>Pezizomycotina</taxon>
        <taxon>Leotiomycetes</taxon>
        <taxon>Helotiales</taxon>
        <taxon>Mollisiaceae</taxon>
        <taxon>Phialocephala</taxon>
        <taxon>Phialocephala fortinii species complex</taxon>
    </lineage>
</organism>
<dbReference type="EMBL" id="FJOG01000044">
    <property type="protein sequence ID" value="CZR67475.1"/>
    <property type="molecule type" value="Genomic_DNA"/>
</dbReference>
<evidence type="ECO:0000313" key="2">
    <source>
        <dbReference type="EMBL" id="CZR67475.1"/>
    </source>
</evidence>
<dbReference type="Pfam" id="PF00583">
    <property type="entry name" value="Acetyltransf_1"/>
    <property type="match status" value="1"/>
</dbReference>
<dbReference type="SUPFAM" id="SSF55729">
    <property type="entry name" value="Acyl-CoA N-acyltransferases (Nat)"/>
    <property type="match status" value="1"/>
</dbReference>
<dbReference type="PANTHER" id="PTHR42791:SF5">
    <property type="entry name" value="HYPOTHETICAL ACETYLTRANSFERASE (EUROFUNG)"/>
    <property type="match status" value="1"/>
</dbReference>
<evidence type="ECO:0000313" key="3">
    <source>
        <dbReference type="Proteomes" id="UP000184330"/>
    </source>
</evidence>
<dbReference type="AlphaFoldDB" id="A0A1L7XR44"/>
<name>A0A1L7XR44_9HELO</name>
<gene>
    <name evidence="2" type="ORF">PAC_17374</name>
</gene>
<dbReference type="Proteomes" id="UP000184330">
    <property type="component" value="Unassembled WGS sequence"/>
</dbReference>
<dbReference type="InterPro" id="IPR016181">
    <property type="entry name" value="Acyl_CoA_acyltransferase"/>
</dbReference>
<feature type="domain" description="N-acetyltransferase" evidence="1">
    <location>
        <begin position="21"/>
        <end position="230"/>
    </location>
</feature>
<dbReference type="InterPro" id="IPR000182">
    <property type="entry name" value="GNAT_dom"/>
</dbReference>
<protein>
    <recommendedName>
        <fullName evidence="1">N-acetyltransferase domain-containing protein</fullName>
    </recommendedName>
</protein>
<dbReference type="PROSITE" id="PS51186">
    <property type="entry name" value="GNAT"/>
    <property type="match status" value="1"/>
</dbReference>
<dbReference type="GO" id="GO:0016747">
    <property type="term" value="F:acyltransferase activity, transferring groups other than amino-acyl groups"/>
    <property type="evidence" value="ECO:0007669"/>
    <property type="project" value="InterPro"/>
</dbReference>
<dbReference type="Gene3D" id="3.40.630.30">
    <property type="match status" value="1"/>
</dbReference>
<dbReference type="PANTHER" id="PTHR42791">
    <property type="entry name" value="GNAT FAMILY ACETYLTRANSFERASE"/>
    <property type="match status" value="1"/>
</dbReference>
<dbReference type="InterPro" id="IPR052523">
    <property type="entry name" value="Trichothecene_AcTrans"/>
</dbReference>
<keyword evidence="3" id="KW-1185">Reference proteome</keyword>
<proteinExistence type="predicted"/>
<reference evidence="2 3" key="1">
    <citation type="submission" date="2016-03" db="EMBL/GenBank/DDBJ databases">
        <authorList>
            <person name="Ploux O."/>
        </authorList>
    </citation>
    <scope>NUCLEOTIDE SEQUENCE [LARGE SCALE GENOMIC DNA]</scope>
    <source>
        <strain evidence="2 3">UAMH 11012</strain>
    </source>
</reference>
<dbReference type="STRING" id="576137.A0A1L7XR44"/>